<gene>
    <name evidence="7" type="ORF">ACFSSA_10530</name>
</gene>
<feature type="transmembrane region" description="Helical" evidence="6">
    <location>
        <begin position="113"/>
        <end position="136"/>
    </location>
</feature>
<feature type="transmembrane region" description="Helical" evidence="6">
    <location>
        <begin position="6"/>
        <end position="28"/>
    </location>
</feature>
<keyword evidence="3 6" id="KW-0812">Transmembrane</keyword>
<protein>
    <submittedName>
        <fullName evidence="7">LysE family translocator</fullName>
    </submittedName>
</protein>
<evidence type="ECO:0000313" key="7">
    <source>
        <dbReference type="EMBL" id="MFD2257114.1"/>
    </source>
</evidence>
<dbReference type="PANTHER" id="PTHR30086:SF20">
    <property type="entry name" value="ARGININE EXPORTER PROTEIN ARGO-RELATED"/>
    <property type="match status" value="1"/>
</dbReference>
<feature type="transmembrane region" description="Helical" evidence="6">
    <location>
        <begin position="70"/>
        <end position="92"/>
    </location>
</feature>
<dbReference type="RefSeq" id="WP_386820400.1">
    <property type="nucleotide sequence ID" value="NZ_JBHUIT010000017.1"/>
</dbReference>
<evidence type="ECO:0000256" key="2">
    <source>
        <dbReference type="ARBA" id="ARBA00022475"/>
    </source>
</evidence>
<keyword evidence="5 6" id="KW-0472">Membrane</keyword>
<comment type="subcellular location">
    <subcellularLocation>
        <location evidence="1">Cell membrane</location>
        <topology evidence="1">Multi-pass membrane protein</topology>
    </subcellularLocation>
</comment>
<dbReference type="EMBL" id="JBHUIT010000017">
    <property type="protein sequence ID" value="MFD2257114.1"/>
    <property type="molecule type" value="Genomic_DNA"/>
</dbReference>
<reference evidence="8" key="1">
    <citation type="journal article" date="2019" name="Int. J. Syst. Evol. Microbiol.">
        <title>The Global Catalogue of Microorganisms (GCM) 10K type strain sequencing project: providing services to taxonomists for standard genome sequencing and annotation.</title>
        <authorList>
            <consortium name="The Broad Institute Genomics Platform"/>
            <consortium name="The Broad Institute Genome Sequencing Center for Infectious Disease"/>
            <person name="Wu L."/>
            <person name="Ma J."/>
        </authorList>
    </citation>
    <scope>NUCLEOTIDE SEQUENCE [LARGE SCALE GENOMIC DNA]</scope>
    <source>
        <strain evidence="8">CGMCC 4.7106</strain>
    </source>
</reference>
<name>A0ABW5DB50_9BACT</name>
<evidence type="ECO:0000256" key="1">
    <source>
        <dbReference type="ARBA" id="ARBA00004651"/>
    </source>
</evidence>
<dbReference type="PANTHER" id="PTHR30086">
    <property type="entry name" value="ARGININE EXPORTER PROTEIN ARGO"/>
    <property type="match status" value="1"/>
</dbReference>
<keyword evidence="8" id="KW-1185">Reference proteome</keyword>
<keyword evidence="2" id="KW-1003">Cell membrane</keyword>
<evidence type="ECO:0000313" key="8">
    <source>
        <dbReference type="Proteomes" id="UP001597375"/>
    </source>
</evidence>
<accession>A0ABW5DB50</accession>
<proteinExistence type="predicted"/>
<organism evidence="7 8">
    <name type="scientific">Luteolibacter algae</name>
    <dbReference type="NCBI Taxonomy" id="454151"/>
    <lineage>
        <taxon>Bacteria</taxon>
        <taxon>Pseudomonadati</taxon>
        <taxon>Verrucomicrobiota</taxon>
        <taxon>Verrucomicrobiia</taxon>
        <taxon>Verrucomicrobiales</taxon>
        <taxon>Verrucomicrobiaceae</taxon>
        <taxon>Luteolibacter</taxon>
    </lineage>
</organism>
<feature type="transmembrane region" description="Helical" evidence="6">
    <location>
        <begin position="185"/>
        <end position="203"/>
    </location>
</feature>
<keyword evidence="4 6" id="KW-1133">Transmembrane helix</keyword>
<evidence type="ECO:0000256" key="3">
    <source>
        <dbReference type="ARBA" id="ARBA00022692"/>
    </source>
</evidence>
<feature type="transmembrane region" description="Helical" evidence="6">
    <location>
        <begin position="40"/>
        <end position="64"/>
    </location>
</feature>
<evidence type="ECO:0000256" key="5">
    <source>
        <dbReference type="ARBA" id="ARBA00023136"/>
    </source>
</evidence>
<dbReference type="InterPro" id="IPR001123">
    <property type="entry name" value="LeuE-type"/>
</dbReference>
<evidence type="ECO:0000256" key="6">
    <source>
        <dbReference type="SAM" id="Phobius"/>
    </source>
</evidence>
<dbReference type="Pfam" id="PF01810">
    <property type="entry name" value="LysE"/>
    <property type="match status" value="1"/>
</dbReference>
<sequence length="205" mass="21748">MTFLAIITLAVVMLALAALPSASVALVITRSASLGVGNGAAVAFGIVLGDLVFVALAMLGMNVLAETMGAFFAIIRYIGGFYLIWLGAGLLLTKGKIVLKREDSAGPRLLTSFLAGLFLTLGDAKAILFYASLFPIFVDMNQLTGTAIFWIFSVTILTVGGVKMFYAFAASRIVSRFQNRRAQKYSRIASGTIMVGTGVYLIAKV</sequence>
<dbReference type="Proteomes" id="UP001597375">
    <property type="component" value="Unassembled WGS sequence"/>
</dbReference>
<feature type="transmembrane region" description="Helical" evidence="6">
    <location>
        <begin position="148"/>
        <end position="173"/>
    </location>
</feature>
<evidence type="ECO:0000256" key="4">
    <source>
        <dbReference type="ARBA" id="ARBA00022989"/>
    </source>
</evidence>
<comment type="caution">
    <text evidence="7">The sequence shown here is derived from an EMBL/GenBank/DDBJ whole genome shotgun (WGS) entry which is preliminary data.</text>
</comment>